<organism evidence="1">
    <name type="scientific">Anguilla anguilla</name>
    <name type="common">European freshwater eel</name>
    <name type="synonym">Muraena anguilla</name>
    <dbReference type="NCBI Taxonomy" id="7936"/>
    <lineage>
        <taxon>Eukaryota</taxon>
        <taxon>Metazoa</taxon>
        <taxon>Chordata</taxon>
        <taxon>Craniata</taxon>
        <taxon>Vertebrata</taxon>
        <taxon>Euteleostomi</taxon>
        <taxon>Actinopterygii</taxon>
        <taxon>Neopterygii</taxon>
        <taxon>Teleostei</taxon>
        <taxon>Anguilliformes</taxon>
        <taxon>Anguillidae</taxon>
        <taxon>Anguilla</taxon>
    </lineage>
</organism>
<dbReference type="AlphaFoldDB" id="A0A0E9WMR6"/>
<reference evidence="1" key="2">
    <citation type="journal article" date="2015" name="Fish Shellfish Immunol.">
        <title>Early steps in the European eel (Anguilla anguilla)-Vibrio vulnificus interaction in the gills: Role of the RtxA13 toxin.</title>
        <authorList>
            <person name="Callol A."/>
            <person name="Pajuelo D."/>
            <person name="Ebbesson L."/>
            <person name="Teles M."/>
            <person name="MacKenzie S."/>
            <person name="Amaro C."/>
        </authorList>
    </citation>
    <scope>NUCLEOTIDE SEQUENCE</scope>
</reference>
<accession>A0A0E9WMR6</accession>
<name>A0A0E9WMR6_ANGAN</name>
<proteinExistence type="predicted"/>
<evidence type="ECO:0000313" key="1">
    <source>
        <dbReference type="EMBL" id="JAH91699.1"/>
    </source>
</evidence>
<reference evidence="1" key="1">
    <citation type="submission" date="2014-11" db="EMBL/GenBank/DDBJ databases">
        <authorList>
            <person name="Amaro Gonzalez C."/>
        </authorList>
    </citation>
    <scope>NUCLEOTIDE SEQUENCE</scope>
</reference>
<protein>
    <submittedName>
        <fullName evidence="1">Uncharacterized protein</fullName>
    </submittedName>
</protein>
<dbReference type="EMBL" id="GBXM01016878">
    <property type="protein sequence ID" value="JAH91699.1"/>
    <property type="molecule type" value="Transcribed_RNA"/>
</dbReference>
<sequence length="65" mass="7586">MDNCNTGIILLQVSLTLYFKEKSTLMEVTRGKPKRYQEHTFSCCYEVPATSKITCRRRIGVFHLE</sequence>